<evidence type="ECO:0000256" key="4">
    <source>
        <dbReference type="ARBA" id="ARBA00022801"/>
    </source>
</evidence>
<dbReference type="PANTHER" id="PTHR15910">
    <property type="entry name" value="ARCHAEMETZINCIN"/>
    <property type="match status" value="1"/>
</dbReference>
<dbReference type="InterPro" id="IPR024079">
    <property type="entry name" value="MetalloPept_cat_dom_sf"/>
</dbReference>
<keyword evidence="5" id="KW-0862">Zinc</keyword>
<dbReference type="EMBL" id="LCTW02000201">
    <property type="protein sequence ID" value="KXX76626.1"/>
    <property type="molecule type" value="Genomic_DNA"/>
</dbReference>
<evidence type="ECO:0000313" key="9">
    <source>
        <dbReference type="Proteomes" id="UP000078237"/>
    </source>
</evidence>
<keyword evidence="9" id="KW-1185">Reference proteome</keyword>
<keyword evidence="4" id="KW-0378">Hydrolase</keyword>
<comment type="caution">
    <text evidence="7">The sequence shown here is derived from an EMBL/GenBank/DDBJ whole genome shotgun (WGS) entry which is preliminary data.</text>
</comment>
<organism evidence="7 9">
    <name type="scientific">Madurella mycetomatis</name>
    <dbReference type="NCBI Taxonomy" id="100816"/>
    <lineage>
        <taxon>Eukaryota</taxon>
        <taxon>Fungi</taxon>
        <taxon>Dikarya</taxon>
        <taxon>Ascomycota</taxon>
        <taxon>Pezizomycotina</taxon>
        <taxon>Sordariomycetes</taxon>
        <taxon>Sordariomycetidae</taxon>
        <taxon>Sordariales</taxon>
        <taxon>Sordariales incertae sedis</taxon>
        <taxon>Madurella</taxon>
    </lineage>
</organism>
<evidence type="ECO:0000256" key="3">
    <source>
        <dbReference type="ARBA" id="ARBA00022723"/>
    </source>
</evidence>
<sequence length="463" mass="51516">MPPKVSSACAHEHAQHDVSLHAEEAGFKRPSLARRKAAMTLSGRATRSGRDEKHHQHLETLFPGPLVLPNDALAIDLTEPPQSMKSWMQGKLRNPVTQERKTIYLAPVPGVAKQLSSVRNWAVPSTVSASHRQACKPPETDHVREYLKAFYHPLPVKLLPQGLCFVPWDVAKDRLRPKYIGLQAGDGVTRVRTRPSPDGVFYRQLNLNDILDAAIETLPDDAYALVILVDHDLYEDDDDDFCCGRAYGSSRVAVVSSARYHPSLDHDAGVDRKHMWPASHCAAYVRDACRPPAARDSKRRRVVQTGVLSASPGTAMVAVIQSAPPALKPENDLEGLWLSRVVRTVSHELGHCFCLAHCSYYACVMQGTAGMAEDVRQPPYLCMVCLAKLTRAIRGVDQGMDETKFQISRYMALARFCGEHLQVAMFAAYRCWLYKRIEMLKTQDAAPGKVLENSNLARCTEET</sequence>
<dbReference type="GO" id="GO:0046872">
    <property type="term" value="F:metal ion binding"/>
    <property type="evidence" value="ECO:0007669"/>
    <property type="project" value="UniProtKB-KW"/>
</dbReference>
<dbReference type="OrthoDB" id="2365600at2759"/>
<dbReference type="EMBL" id="LCTW02000081">
    <property type="protein sequence ID" value="KXX79655.1"/>
    <property type="molecule type" value="Genomic_DNA"/>
</dbReference>
<evidence type="ECO:0000313" key="7">
    <source>
        <dbReference type="EMBL" id="KXX76626.1"/>
    </source>
</evidence>
<keyword evidence="3" id="KW-0479">Metal-binding</keyword>
<dbReference type="SUPFAM" id="SSF55486">
    <property type="entry name" value="Metalloproteases ('zincins'), catalytic domain"/>
    <property type="match status" value="1"/>
</dbReference>
<evidence type="ECO:0000256" key="2">
    <source>
        <dbReference type="ARBA" id="ARBA00022670"/>
    </source>
</evidence>
<dbReference type="InterPro" id="IPR012962">
    <property type="entry name" value="Pept_M54_archaemetzincn"/>
</dbReference>
<dbReference type="PANTHER" id="PTHR15910:SF1">
    <property type="entry name" value="ARCHAEMETZINCIN-2"/>
    <property type="match status" value="1"/>
</dbReference>
<evidence type="ECO:0000313" key="8">
    <source>
        <dbReference type="EMBL" id="KXX79655.1"/>
    </source>
</evidence>
<reference evidence="9" key="2">
    <citation type="submission" date="2015-06" db="EMBL/GenBank/DDBJ databases">
        <authorList>
            <person name="van de Sande W.W.J."/>
        </authorList>
    </citation>
    <scope>NUCLEOTIDE SEQUENCE [LARGE SCALE GENOMIC DNA]</scope>
    <source>
        <strain evidence="9">mm55</strain>
    </source>
</reference>
<dbReference type="Gene3D" id="3.40.390.10">
    <property type="entry name" value="Collagenase (Catalytic Domain)"/>
    <property type="match status" value="1"/>
</dbReference>
<dbReference type="CDD" id="cd11375">
    <property type="entry name" value="Peptidase_M54"/>
    <property type="match status" value="1"/>
</dbReference>
<dbReference type="AlphaFoldDB" id="A0A175VYP1"/>
<gene>
    <name evidence="8" type="ORF">MMYC01_203861</name>
    <name evidence="7" type="ORF">MMYC01_206534</name>
</gene>
<dbReference type="VEuPathDB" id="FungiDB:MMYC01_206534"/>
<keyword evidence="6" id="KW-0482">Metalloprotease</keyword>
<dbReference type="Proteomes" id="UP000078237">
    <property type="component" value="Unassembled WGS sequence"/>
</dbReference>
<dbReference type="VEuPathDB" id="FungiDB:MMYC01_203861"/>
<accession>A0A175VYP1</accession>
<dbReference type="Pfam" id="PF07998">
    <property type="entry name" value="Peptidase_M54"/>
    <property type="match status" value="1"/>
</dbReference>
<name>A0A175VYP1_9PEZI</name>
<reference evidence="7" key="1">
    <citation type="submission" date="2015-06" db="EMBL/GenBank/DDBJ databases">
        <authorList>
            <person name="Hoefler B.C."/>
            <person name="Straight P.D."/>
        </authorList>
    </citation>
    <scope>NUCLEOTIDE SEQUENCE [LARGE SCALE GENOMIC DNA]</scope>
    <source>
        <strain evidence="7">Mm55</strain>
    </source>
</reference>
<evidence type="ECO:0000256" key="6">
    <source>
        <dbReference type="ARBA" id="ARBA00023049"/>
    </source>
</evidence>
<evidence type="ECO:0000256" key="1">
    <source>
        <dbReference type="ARBA" id="ARBA00001947"/>
    </source>
</evidence>
<keyword evidence="2" id="KW-0645">Protease</keyword>
<comment type="cofactor">
    <cofactor evidence="1">
        <name>Zn(2+)</name>
        <dbReference type="ChEBI" id="CHEBI:29105"/>
    </cofactor>
</comment>
<dbReference type="GO" id="GO:0008237">
    <property type="term" value="F:metallopeptidase activity"/>
    <property type="evidence" value="ECO:0007669"/>
    <property type="project" value="UniProtKB-KW"/>
</dbReference>
<dbReference type="GO" id="GO:0006508">
    <property type="term" value="P:proteolysis"/>
    <property type="evidence" value="ECO:0007669"/>
    <property type="project" value="UniProtKB-KW"/>
</dbReference>
<evidence type="ECO:0000256" key="5">
    <source>
        <dbReference type="ARBA" id="ARBA00022833"/>
    </source>
</evidence>
<proteinExistence type="predicted"/>
<reference evidence="7 9" key="3">
    <citation type="submission" date="2016-01" db="EMBL/GenBank/DDBJ databases">
        <title>Madurella mycetomatis genome sequencing.</title>
        <authorList>
            <person name="Van De Sande W."/>
        </authorList>
    </citation>
    <scope>NUCLEOTIDE SEQUENCE [LARGE SCALE GENOMIC DNA]</scope>
    <source>
        <strain evidence="9">mm55</strain>
        <strain evidence="7">Mm55</strain>
    </source>
</reference>
<protein>
    <submittedName>
        <fullName evidence="7">Archaemetzincin-2</fullName>
    </submittedName>
</protein>